<reference evidence="1" key="2">
    <citation type="submission" date="2022-06" db="UniProtKB">
        <authorList>
            <consortium name="EnsemblMetazoa"/>
        </authorList>
    </citation>
    <scope>IDENTIFICATION</scope>
    <source>
        <strain evidence="1">p50T (Dazao)</strain>
    </source>
</reference>
<dbReference type="OMA" id="HYWPREP"/>
<dbReference type="KEGG" id="bmor:101739822"/>
<protein>
    <recommendedName>
        <fullName evidence="3">N-acetyltransferase domain-containing protein</fullName>
    </recommendedName>
</protein>
<dbReference type="OrthoDB" id="7380889at2759"/>
<accession>A0A8R1WJJ5</accession>
<keyword evidence="2" id="KW-1185">Reference proteome</keyword>
<dbReference type="GO" id="GO:0008080">
    <property type="term" value="F:N-acetyltransferase activity"/>
    <property type="evidence" value="ECO:0007669"/>
    <property type="project" value="TreeGrafter"/>
</dbReference>
<dbReference type="InterPro" id="IPR016181">
    <property type="entry name" value="Acyl_CoA_acyltransferase"/>
</dbReference>
<dbReference type="Gene3D" id="3.40.630.30">
    <property type="match status" value="1"/>
</dbReference>
<sequence length="280" mass="32401">MHALQILRSGLRLPFFVDRLSISTTAKSLRKRSPCDVCLYPTDKKPCFDLRNVSIEFGNQCHAKLIRSFLYTHFWPREPSVVGLWMSLECPYLEVLTEKYSNSGDRFLAFERIQRTGERKLAGVCVANTVRPWKIKELEEWAHNTDSKPERHRMYFCAHCLKSPNLFAKYNVDYIYDVEVLTTAAEVTGQGLATLLLRTALAHANELRHPLVQTVAVSQYTSKICERVGMRREWSMNYADYVNDAGQRVFFPRRPHHTVAIYVKHFDPKKGGEVPCKPPY</sequence>
<dbReference type="EnsemblMetazoa" id="XM_004926325.3">
    <property type="protein sequence ID" value="XP_004926382.1"/>
    <property type="gene ID" value="LOC101739822"/>
</dbReference>
<evidence type="ECO:0008006" key="3">
    <source>
        <dbReference type="Google" id="ProtNLM"/>
    </source>
</evidence>
<dbReference type="SUPFAM" id="SSF55729">
    <property type="entry name" value="Acyl-CoA N-acyltransferases (Nat)"/>
    <property type="match status" value="1"/>
</dbReference>
<name>A0A8R1WJJ5_BOMMO</name>
<dbReference type="Proteomes" id="UP000005204">
    <property type="component" value="Unassembled WGS sequence"/>
</dbReference>
<dbReference type="SMR" id="A0A8R1WJJ5"/>
<dbReference type="PANTHER" id="PTHR20905:SF1">
    <property type="entry name" value="AT07410P-RELATED"/>
    <property type="match status" value="1"/>
</dbReference>
<evidence type="ECO:0000313" key="2">
    <source>
        <dbReference type="Proteomes" id="UP000005204"/>
    </source>
</evidence>
<dbReference type="AlphaFoldDB" id="A0A8R1WJJ5"/>
<proteinExistence type="predicted"/>
<reference evidence="2" key="1">
    <citation type="journal article" date="2008" name="Insect Biochem. Mol. Biol.">
        <title>The genome of a lepidopteran model insect, the silkworm Bombyx mori.</title>
        <authorList>
            <consortium name="International Silkworm Genome Consortium"/>
        </authorList>
    </citation>
    <scope>NUCLEOTIDE SEQUENCE [LARGE SCALE GENOMIC DNA]</scope>
    <source>
        <strain evidence="2">p50T</strain>
    </source>
</reference>
<dbReference type="PANTHER" id="PTHR20905">
    <property type="entry name" value="N-ACETYLTRANSFERASE-RELATED"/>
    <property type="match status" value="1"/>
</dbReference>
<organism evidence="1 2">
    <name type="scientific">Bombyx mori</name>
    <name type="common">Silk moth</name>
    <dbReference type="NCBI Taxonomy" id="7091"/>
    <lineage>
        <taxon>Eukaryota</taxon>
        <taxon>Metazoa</taxon>
        <taxon>Ecdysozoa</taxon>
        <taxon>Arthropoda</taxon>
        <taxon>Hexapoda</taxon>
        <taxon>Insecta</taxon>
        <taxon>Pterygota</taxon>
        <taxon>Neoptera</taxon>
        <taxon>Endopterygota</taxon>
        <taxon>Lepidoptera</taxon>
        <taxon>Glossata</taxon>
        <taxon>Ditrysia</taxon>
        <taxon>Bombycoidea</taxon>
        <taxon>Bombycidae</taxon>
        <taxon>Bombycinae</taxon>
        <taxon>Bombyx</taxon>
    </lineage>
</organism>
<evidence type="ECO:0000313" key="1">
    <source>
        <dbReference type="EnsemblMetazoa" id="XP_004926382.1"/>
    </source>
</evidence>
<gene>
    <name evidence="1" type="primary">101739822</name>
</gene>